<dbReference type="HOGENOM" id="CLU_1847203_0_0_1"/>
<dbReference type="OrthoDB" id="10481120at2759"/>
<dbReference type="Proteomes" id="UP000001070">
    <property type="component" value="Unassembled WGS sequence"/>
</dbReference>
<protein>
    <submittedName>
        <fullName evidence="1">GH16302</fullName>
    </submittedName>
</protein>
<proteinExistence type="predicted"/>
<dbReference type="EMBL" id="CH916366">
    <property type="protein sequence ID" value="EDV96534.1"/>
    <property type="molecule type" value="Genomic_DNA"/>
</dbReference>
<name>B4IY84_DROGR</name>
<sequence length="139" mass="15814">MLDTSYATYKECDLKELRGGILAMNIFAELNKRPVNNVKTMLVIFALLLLSTRGLSDTRFTKIECEMLDTSYATYKECDLKELRGGILAMNIFAELNKRPVNNVKSLGNLWHNCLPHKLRNGTKNLNGLQLNHTKSYGF</sequence>
<evidence type="ECO:0000313" key="1">
    <source>
        <dbReference type="EMBL" id="EDV96534.1"/>
    </source>
</evidence>
<keyword evidence="2" id="KW-1185">Reference proteome</keyword>
<dbReference type="AlphaFoldDB" id="B4IY84"/>
<organism evidence="2">
    <name type="scientific">Drosophila grimshawi</name>
    <name type="common">Hawaiian fruit fly</name>
    <name type="synonym">Idiomyia grimshawi</name>
    <dbReference type="NCBI Taxonomy" id="7222"/>
    <lineage>
        <taxon>Eukaryota</taxon>
        <taxon>Metazoa</taxon>
        <taxon>Ecdysozoa</taxon>
        <taxon>Arthropoda</taxon>
        <taxon>Hexapoda</taxon>
        <taxon>Insecta</taxon>
        <taxon>Pterygota</taxon>
        <taxon>Neoptera</taxon>
        <taxon>Endopterygota</taxon>
        <taxon>Diptera</taxon>
        <taxon>Brachycera</taxon>
        <taxon>Muscomorpha</taxon>
        <taxon>Ephydroidea</taxon>
        <taxon>Drosophilidae</taxon>
        <taxon>Drosophila</taxon>
        <taxon>Hawaiian Drosophila</taxon>
    </lineage>
</organism>
<reference evidence="1 2" key="1">
    <citation type="journal article" date="2007" name="Nature">
        <title>Evolution of genes and genomes on the Drosophila phylogeny.</title>
        <authorList>
            <consortium name="Drosophila 12 Genomes Consortium"/>
            <person name="Clark A.G."/>
            <person name="Eisen M.B."/>
            <person name="Smith D.R."/>
            <person name="Bergman C.M."/>
            <person name="Oliver B."/>
            <person name="Markow T.A."/>
            <person name="Kaufman T.C."/>
            <person name="Kellis M."/>
            <person name="Gelbart W."/>
            <person name="Iyer V.N."/>
            <person name="Pollard D.A."/>
            <person name="Sackton T.B."/>
            <person name="Larracuente A.M."/>
            <person name="Singh N.D."/>
            <person name="Abad J.P."/>
            <person name="Abt D.N."/>
            <person name="Adryan B."/>
            <person name="Aguade M."/>
            <person name="Akashi H."/>
            <person name="Anderson W.W."/>
            <person name="Aquadro C.F."/>
            <person name="Ardell D.H."/>
            <person name="Arguello R."/>
            <person name="Artieri C.G."/>
            <person name="Barbash D.A."/>
            <person name="Barker D."/>
            <person name="Barsanti P."/>
            <person name="Batterham P."/>
            <person name="Batzoglou S."/>
            <person name="Begun D."/>
            <person name="Bhutkar A."/>
            <person name="Blanco E."/>
            <person name="Bosak S.A."/>
            <person name="Bradley R.K."/>
            <person name="Brand A.D."/>
            <person name="Brent M.R."/>
            <person name="Brooks A.N."/>
            <person name="Brown R.H."/>
            <person name="Butlin R.K."/>
            <person name="Caggese C."/>
            <person name="Calvi B.R."/>
            <person name="Bernardo de Carvalho A."/>
            <person name="Caspi A."/>
            <person name="Castrezana S."/>
            <person name="Celniker S.E."/>
            <person name="Chang J.L."/>
            <person name="Chapple C."/>
            <person name="Chatterji S."/>
            <person name="Chinwalla A."/>
            <person name="Civetta A."/>
            <person name="Clifton S.W."/>
            <person name="Comeron J.M."/>
            <person name="Costello J.C."/>
            <person name="Coyne J.A."/>
            <person name="Daub J."/>
            <person name="David R.G."/>
            <person name="Delcher A.L."/>
            <person name="Delehaunty K."/>
            <person name="Do C.B."/>
            <person name="Ebling H."/>
            <person name="Edwards K."/>
            <person name="Eickbush T."/>
            <person name="Evans J.D."/>
            <person name="Filipski A."/>
            <person name="Findeiss S."/>
            <person name="Freyhult E."/>
            <person name="Fulton L."/>
            <person name="Fulton R."/>
            <person name="Garcia A.C."/>
            <person name="Gardiner A."/>
            <person name="Garfield D.A."/>
            <person name="Garvin B.E."/>
            <person name="Gibson G."/>
            <person name="Gilbert D."/>
            <person name="Gnerre S."/>
            <person name="Godfrey J."/>
            <person name="Good R."/>
            <person name="Gotea V."/>
            <person name="Gravely B."/>
            <person name="Greenberg A.J."/>
            <person name="Griffiths-Jones S."/>
            <person name="Gross S."/>
            <person name="Guigo R."/>
            <person name="Gustafson E.A."/>
            <person name="Haerty W."/>
            <person name="Hahn M.W."/>
            <person name="Halligan D.L."/>
            <person name="Halpern A.L."/>
            <person name="Halter G.M."/>
            <person name="Han M.V."/>
            <person name="Heger A."/>
            <person name="Hillier L."/>
            <person name="Hinrichs A.S."/>
            <person name="Holmes I."/>
            <person name="Hoskins R.A."/>
            <person name="Hubisz M.J."/>
            <person name="Hultmark D."/>
            <person name="Huntley M.A."/>
            <person name="Jaffe D.B."/>
            <person name="Jagadeeshan S."/>
            <person name="Jeck W.R."/>
            <person name="Johnson J."/>
            <person name="Jones C.D."/>
            <person name="Jordan W.C."/>
            <person name="Karpen G.H."/>
            <person name="Kataoka E."/>
            <person name="Keightley P.D."/>
            <person name="Kheradpour P."/>
            <person name="Kirkness E.F."/>
            <person name="Koerich L.B."/>
            <person name="Kristiansen K."/>
            <person name="Kudrna D."/>
            <person name="Kulathinal R.J."/>
            <person name="Kumar S."/>
            <person name="Kwok R."/>
            <person name="Lander E."/>
            <person name="Langley C.H."/>
            <person name="Lapoint R."/>
            <person name="Lazzaro B.P."/>
            <person name="Lee S.J."/>
            <person name="Levesque L."/>
            <person name="Li R."/>
            <person name="Lin C.F."/>
            <person name="Lin M.F."/>
            <person name="Lindblad-Toh K."/>
            <person name="Llopart A."/>
            <person name="Long M."/>
            <person name="Low L."/>
            <person name="Lozovsky E."/>
            <person name="Lu J."/>
            <person name="Luo M."/>
            <person name="Machado C.A."/>
            <person name="Makalowski W."/>
            <person name="Marzo M."/>
            <person name="Matsuda M."/>
            <person name="Matzkin L."/>
            <person name="McAllister B."/>
            <person name="McBride C.S."/>
            <person name="McKernan B."/>
            <person name="McKernan K."/>
            <person name="Mendez-Lago M."/>
            <person name="Minx P."/>
            <person name="Mollenhauer M.U."/>
            <person name="Montooth K."/>
            <person name="Mount S.M."/>
            <person name="Mu X."/>
            <person name="Myers E."/>
            <person name="Negre B."/>
            <person name="Newfeld S."/>
            <person name="Nielsen R."/>
            <person name="Noor M.A."/>
            <person name="O'Grady P."/>
            <person name="Pachter L."/>
            <person name="Papaceit M."/>
            <person name="Parisi M.J."/>
            <person name="Parisi M."/>
            <person name="Parts L."/>
            <person name="Pedersen J.S."/>
            <person name="Pesole G."/>
            <person name="Phillippy A.M."/>
            <person name="Ponting C.P."/>
            <person name="Pop M."/>
            <person name="Porcelli D."/>
            <person name="Powell J.R."/>
            <person name="Prohaska S."/>
            <person name="Pruitt K."/>
            <person name="Puig M."/>
            <person name="Quesneville H."/>
            <person name="Ram K.R."/>
            <person name="Rand D."/>
            <person name="Rasmussen M.D."/>
            <person name="Reed L.K."/>
            <person name="Reenan R."/>
            <person name="Reily A."/>
            <person name="Remington K.A."/>
            <person name="Rieger T.T."/>
            <person name="Ritchie M.G."/>
            <person name="Robin C."/>
            <person name="Rogers Y.H."/>
            <person name="Rohde C."/>
            <person name="Rozas J."/>
            <person name="Rubenfield M.J."/>
            <person name="Ruiz A."/>
            <person name="Russo S."/>
            <person name="Salzberg S.L."/>
            <person name="Sanchez-Gracia A."/>
            <person name="Saranga D.J."/>
            <person name="Sato H."/>
            <person name="Schaeffer S.W."/>
            <person name="Schatz M.C."/>
            <person name="Schlenke T."/>
            <person name="Schwartz R."/>
            <person name="Segarra C."/>
            <person name="Singh R.S."/>
            <person name="Sirot L."/>
            <person name="Sirota M."/>
            <person name="Sisneros N.B."/>
            <person name="Smith C.D."/>
            <person name="Smith T.F."/>
            <person name="Spieth J."/>
            <person name="Stage D.E."/>
            <person name="Stark A."/>
            <person name="Stephan W."/>
            <person name="Strausberg R.L."/>
            <person name="Strempel S."/>
            <person name="Sturgill D."/>
            <person name="Sutton G."/>
            <person name="Sutton G.G."/>
            <person name="Tao W."/>
            <person name="Teichmann S."/>
            <person name="Tobari Y.N."/>
            <person name="Tomimura Y."/>
            <person name="Tsolas J.M."/>
            <person name="Valente V.L."/>
            <person name="Venter E."/>
            <person name="Venter J.C."/>
            <person name="Vicario S."/>
            <person name="Vieira F.G."/>
            <person name="Vilella A.J."/>
            <person name="Villasante A."/>
            <person name="Walenz B."/>
            <person name="Wang J."/>
            <person name="Wasserman M."/>
            <person name="Watts T."/>
            <person name="Wilson D."/>
            <person name="Wilson R.K."/>
            <person name="Wing R.A."/>
            <person name="Wolfner M.F."/>
            <person name="Wong A."/>
            <person name="Wong G.K."/>
            <person name="Wu C.I."/>
            <person name="Wu G."/>
            <person name="Yamamoto D."/>
            <person name="Yang H.P."/>
            <person name="Yang S.P."/>
            <person name="Yorke J.A."/>
            <person name="Yoshida K."/>
            <person name="Zdobnov E."/>
            <person name="Zhang P."/>
            <person name="Zhang Y."/>
            <person name="Zimin A.V."/>
            <person name="Baldwin J."/>
            <person name="Abdouelleil A."/>
            <person name="Abdulkadir J."/>
            <person name="Abebe A."/>
            <person name="Abera B."/>
            <person name="Abreu J."/>
            <person name="Acer S.C."/>
            <person name="Aftuck L."/>
            <person name="Alexander A."/>
            <person name="An P."/>
            <person name="Anderson E."/>
            <person name="Anderson S."/>
            <person name="Arachi H."/>
            <person name="Azer M."/>
            <person name="Bachantsang P."/>
            <person name="Barry A."/>
            <person name="Bayul T."/>
            <person name="Berlin A."/>
            <person name="Bessette D."/>
            <person name="Bloom T."/>
            <person name="Blye J."/>
            <person name="Boguslavskiy L."/>
            <person name="Bonnet C."/>
            <person name="Boukhgalter B."/>
            <person name="Bourzgui I."/>
            <person name="Brown A."/>
            <person name="Cahill P."/>
            <person name="Channer S."/>
            <person name="Cheshatsang Y."/>
            <person name="Chuda L."/>
            <person name="Citroen M."/>
            <person name="Collymore A."/>
            <person name="Cooke P."/>
            <person name="Costello M."/>
            <person name="D'Aco K."/>
            <person name="Daza R."/>
            <person name="De Haan G."/>
            <person name="DeGray S."/>
            <person name="DeMaso C."/>
            <person name="Dhargay N."/>
            <person name="Dooley K."/>
            <person name="Dooley E."/>
            <person name="Doricent M."/>
            <person name="Dorje P."/>
            <person name="Dorjee K."/>
            <person name="Dupes A."/>
            <person name="Elong R."/>
            <person name="Falk J."/>
            <person name="Farina A."/>
            <person name="Faro S."/>
            <person name="Ferguson D."/>
            <person name="Fisher S."/>
            <person name="Foley C.D."/>
            <person name="Franke A."/>
            <person name="Friedrich D."/>
            <person name="Gadbois L."/>
            <person name="Gearin G."/>
            <person name="Gearin C.R."/>
            <person name="Giannoukos G."/>
            <person name="Goode T."/>
            <person name="Graham J."/>
            <person name="Grandbois E."/>
            <person name="Grewal S."/>
            <person name="Gyaltsen K."/>
            <person name="Hafez N."/>
            <person name="Hagos B."/>
            <person name="Hall J."/>
            <person name="Henson C."/>
            <person name="Hollinger A."/>
            <person name="Honan T."/>
            <person name="Huard M.D."/>
            <person name="Hughes L."/>
            <person name="Hurhula B."/>
            <person name="Husby M.E."/>
            <person name="Kamat A."/>
            <person name="Kanga B."/>
            <person name="Kashin S."/>
            <person name="Khazanovich D."/>
            <person name="Kisner P."/>
            <person name="Lance K."/>
            <person name="Lara M."/>
            <person name="Lee W."/>
            <person name="Lennon N."/>
            <person name="Letendre F."/>
            <person name="LeVine R."/>
            <person name="Lipovsky A."/>
            <person name="Liu X."/>
            <person name="Liu J."/>
            <person name="Liu S."/>
            <person name="Lokyitsang T."/>
            <person name="Lokyitsang Y."/>
            <person name="Lubonja R."/>
            <person name="Lui A."/>
            <person name="MacDonald P."/>
            <person name="Magnisalis V."/>
            <person name="Maru K."/>
            <person name="Matthews C."/>
            <person name="McCusker W."/>
            <person name="McDonough S."/>
            <person name="Mehta T."/>
            <person name="Meldrim J."/>
            <person name="Meneus L."/>
            <person name="Mihai O."/>
            <person name="Mihalev A."/>
            <person name="Mihova T."/>
            <person name="Mittelman R."/>
            <person name="Mlenga V."/>
            <person name="Montmayeur A."/>
            <person name="Mulrain L."/>
            <person name="Navidi A."/>
            <person name="Naylor J."/>
            <person name="Negash T."/>
            <person name="Nguyen T."/>
            <person name="Nguyen N."/>
            <person name="Nicol R."/>
            <person name="Norbu C."/>
            <person name="Norbu N."/>
            <person name="Novod N."/>
            <person name="O'Neill B."/>
            <person name="Osman S."/>
            <person name="Markiewicz E."/>
            <person name="Oyono O.L."/>
            <person name="Patti C."/>
            <person name="Phunkhang P."/>
            <person name="Pierre F."/>
            <person name="Priest M."/>
            <person name="Raghuraman S."/>
            <person name="Rege F."/>
            <person name="Reyes R."/>
            <person name="Rise C."/>
            <person name="Rogov P."/>
            <person name="Ross K."/>
            <person name="Ryan E."/>
            <person name="Settipalli S."/>
            <person name="Shea T."/>
            <person name="Sherpa N."/>
            <person name="Shi L."/>
            <person name="Shih D."/>
            <person name="Sparrow T."/>
            <person name="Spaulding J."/>
            <person name="Stalker J."/>
            <person name="Stange-Thomann N."/>
            <person name="Stavropoulos S."/>
            <person name="Stone C."/>
            <person name="Strader C."/>
            <person name="Tesfaye S."/>
            <person name="Thomson T."/>
            <person name="Thoulutsang Y."/>
            <person name="Thoulutsang D."/>
            <person name="Topham K."/>
            <person name="Topping I."/>
            <person name="Tsamla T."/>
            <person name="Vassiliev H."/>
            <person name="Vo A."/>
            <person name="Wangchuk T."/>
            <person name="Wangdi T."/>
            <person name="Weiand M."/>
            <person name="Wilkinson J."/>
            <person name="Wilson A."/>
            <person name="Yadav S."/>
            <person name="Young G."/>
            <person name="Yu Q."/>
            <person name="Zembek L."/>
            <person name="Zhong D."/>
            <person name="Zimmer A."/>
            <person name="Zwirko Z."/>
            <person name="Jaffe D.B."/>
            <person name="Alvarez P."/>
            <person name="Brockman W."/>
            <person name="Butler J."/>
            <person name="Chin C."/>
            <person name="Gnerre S."/>
            <person name="Grabherr M."/>
            <person name="Kleber M."/>
            <person name="Mauceli E."/>
            <person name="MacCallum I."/>
        </authorList>
    </citation>
    <scope>NUCLEOTIDE SEQUENCE [LARGE SCALE GENOMIC DNA]</scope>
    <source>
        <strain evidence="2">Tucson 15287-2541.00</strain>
    </source>
</reference>
<accession>B4IY84</accession>
<evidence type="ECO:0000313" key="2">
    <source>
        <dbReference type="Proteomes" id="UP000001070"/>
    </source>
</evidence>
<dbReference type="InParanoid" id="B4IY84"/>
<dbReference type="PhylomeDB" id="B4IY84"/>
<gene>
    <name evidence="1" type="primary">Dgri\GH16302</name>
    <name evidence="1" type="ORF">Dgri_GH16302</name>
</gene>